<dbReference type="CDD" id="cd04182">
    <property type="entry name" value="GT_2_like_f"/>
    <property type="match status" value="1"/>
</dbReference>
<gene>
    <name evidence="3" type="ORF">I7X39_01670</name>
</gene>
<sequence>MNTGLPVVIVLAAGRGSRFGGSGHKLEQTLGDSTVLGCTLESALAAQMRVLVVCTEPLAAAIRSKVAARDVVVLPSPRGGRDGMGRSIAAGVSAAAAAPGWLILPGDMPLVKPATLRAVAARLMQDPVVFAQYRGRRGHPVGFGAELYSELIALQGDEGARRLLARYAAQPVDVDDPGVLIDVDTEEDLERVRHGDAAELTSRPMPLSR</sequence>
<feature type="domain" description="MobA-like NTP transferase" evidence="2">
    <location>
        <begin position="8"/>
        <end position="167"/>
    </location>
</feature>
<keyword evidence="1" id="KW-0460">Magnesium</keyword>
<evidence type="ECO:0000313" key="3">
    <source>
        <dbReference type="EMBL" id="MBH9575603.1"/>
    </source>
</evidence>
<dbReference type="AlphaFoldDB" id="A0A931IYY5"/>
<dbReference type="RefSeq" id="WP_198109211.1">
    <property type="nucleotide sequence ID" value="NZ_JAEDAK010000001.1"/>
</dbReference>
<dbReference type="SUPFAM" id="SSF53448">
    <property type="entry name" value="Nucleotide-diphospho-sugar transferases"/>
    <property type="match status" value="1"/>
</dbReference>
<evidence type="ECO:0000259" key="2">
    <source>
        <dbReference type="Pfam" id="PF12804"/>
    </source>
</evidence>
<dbReference type="PANTHER" id="PTHR43777:SF1">
    <property type="entry name" value="MOLYBDENUM COFACTOR CYTIDYLYLTRANSFERASE"/>
    <property type="match status" value="1"/>
</dbReference>
<proteinExistence type="predicted"/>
<protein>
    <submittedName>
        <fullName evidence="3">Nucleotidyltransferase family protein</fullName>
    </submittedName>
</protein>
<evidence type="ECO:0000256" key="1">
    <source>
        <dbReference type="ARBA" id="ARBA00022842"/>
    </source>
</evidence>
<dbReference type="PANTHER" id="PTHR43777">
    <property type="entry name" value="MOLYBDENUM COFACTOR CYTIDYLYLTRANSFERASE"/>
    <property type="match status" value="1"/>
</dbReference>
<comment type="caution">
    <text evidence="3">The sequence shown here is derived from an EMBL/GenBank/DDBJ whole genome shotgun (WGS) entry which is preliminary data.</text>
</comment>
<name>A0A931IYY5_9BURK</name>
<dbReference type="GO" id="GO:0016779">
    <property type="term" value="F:nucleotidyltransferase activity"/>
    <property type="evidence" value="ECO:0007669"/>
    <property type="project" value="UniProtKB-ARBA"/>
</dbReference>
<dbReference type="Gene3D" id="3.90.550.10">
    <property type="entry name" value="Spore Coat Polysaccharide Biosynthesis Protein SpsA, Chain A"/>
    <property type="match status" value="1"/>
</dbReference>
<dbReference type="Proteomes" id="UP000613266">
    <property type="component" value="Unassembled WGS sequence"/>
</dbReference>
<keyword evidence="4" id="KW-1185">Reference proteome</keyword>
<dbReference type="InterPro" id="IPR025877">
    <property type="entry name" value="MobA-like_NTP_Trfase"/>
</dbReference>
<dbReference type="EMBL" id="JAEDAK010000001">
    <property type="protein sequence ID" value="MBH9575603.1"/>
    <property type="molecule type" value="Genomic_DNA"/>
</dbReference>
<reference evidence="3" key="1">
    <citation type="submission" date="2020-12" db="EMBL/GenBank/DDBJ databases">
        <title>The genome sequence of Inhella sp. 1Y17.</title>
        <authorList>
            <person name="Liu Y."/>
        </authorList>
    </citation>
    <scope>NUCLEOTIDE SEQUENCE</scope>
    <source>
        <strain evidence="3">1Y17</strain>
    </source>
</reference>
<organism evidence="3 4">
    <name type="scientific">Inhella proteolytica</name>
    <dbReference type="NCBI Taxonomy" id="2795029"/>
    <lineage>
        <taxon>Bacteria</taxon>
        <taxon>Pseudomonadati</taxon>
        <taxon>Pseudomonadota</taxon>
        <taxon>Betaproteobacteria</taxon>
        <taxon>Burkholderiales</taxon>
        <taxon>Sphaerotilaceae</taxon>
        <taxon>Inhella</taxon>
    </lineage>
</organism>
<dbReference type="InterPro" id="IPR029044">
    <property type="entry name" value="Nucleotide-diphossugar_trans"/>
</dbReference>
<accession>A0A931IYY5</accession>
<evidence type="ECO:0000313" key="4">
    <source>
        <dbReference type="Proteomes" id="UP000613266"/>
    </source>
</evidence>
<dbReference type="Pfam" id="PF12804">
    <property type="entry name" value="NTP_transf_3"/>
    <property type="match status" value="1"/>
</dbReference>